<protein>
    <recommendedName>
        <fullName evidence="3">GatB/YqeY domain-containing protein</fullName>
    </recommendedName>
</protein>
<dbReference type="InterPro" id="IPR023168">
    <property type="entry name" value="GatB_Yqey_C_2"/>
</dbReference>
<evidence type="ECO:0000313" key="1">
    <source>
        <dbReference type="EMBL" id="CCP25928.1"/>
    </source>
</evidence>
<dbReference type="Pfam" id="PF09424">
    <property type="entry name" value="YqeY"/>
    <property type="match status" value="1"/>
</dbReference>
<accession>F4LSI4</accession>
<dbReference type="PATRIC" id="fig|1209989.3.peg.1323"/>
<proteinExistence type="predicted"/>
<dbReference type="Gene3D" id="1.10.10.410">
    <property type="match status" value="1"/>
</dbReference>
<dbReference type="RefSeq" id="WP_013778173.1">
    <property type="nucleotide sequence ID" value="NC_015519.1"/>
</dbReference>
<dbReference type="EMBL" id="HF563609">
    <property type="protein sequence ID" value="CCP25928.1"/>
    <property type="molecule type" value="Genomic_DNA"/>
</dbReference>
<sequence>MSIKDMLNNDMKAALKAGEKERLSVIRMAKSAILYAEKEKLHELDDEEVIEVLFKEVKKRKNDINEYERLGKAEVVESLEREIAILSSYLPQQLTDEEVEEIVRQAIIEVGANSIKDMGKVMGTVMSKVKGRADGGLISNMVKMLLQ</sequence>
<dbReference type="PANTHER" id="PTHR28055:SF1">
    <property type="entry name" value="ALTERED INHERITANCE OF MITOCHONDRIA PROTEIN 41, MITOCHONDRIAL"/>
    <property type="match status" value="1"/>
</dbReference>
<dbReference type="InterPro" id="IPR042184">
    <property type="entry name" value="YqeY/Aim41_N"/>
</dbReference>
<dbReference type="AlphaFoldDB" id="F4LSI4"/>
<name>F4LSI4_TEPAE</name>
<keyword evidence="2" id="KW-1185">Reference proteome</keyword>
<reference evidence="2" key="1">
    <citation type="journal article" date="2013" name="Genome Announc.">
        <title>First genome sequence of a syntrophic acetate-oxidizing bacterium, Tepidanaerobacter acetatoxydans strain Re1.</title>
        <authorList>
            <person name="Manzoor S."/>
            <person name="Bongcam-Rudloff E."/>
            <person name="Schnurer A."/>
            <person name="Muller B."/>
        </authorList>
    </citation>
    <scope>NUCLEOTIDE SEQUENCE [LARGE SCALE GENOMIC DNA]</scope>
    <source>
        <strain evidence="2">Re1</strain>
    </source>
</reference>
<dbReference type="eggNOG" id="COG1610">
    <property type="taxonomic scope" value="Bacteria"/>
</dbReference>
<dbReference type="OrthoDB" id="9794041at2"/>
<dbReference type="PANTHER" id="PTHR28055">
    <property type="entry name" value="ALTERED INHERITANCE OF MITOCHONDRIA PROTEIN 41, MITOCHONDRIAL"/>
    <property type="match status" value="1"/>
</dbReference>
<organism evidence="1 2">
    <name type="scientific">Tepidanaerobacter acetatoxydans (strain DSM 21804 / JCM 16047 / Re1)</name>
    <dbReference type="NCBI Taxonomy" id="1209989"/>
    <lineage>
        <taxon>Bacteria</taxon>
        <taxon>Bacillati</taxon>
        <taxon>Bacillota</taxon>
        <taxon>Clostridia</taxon>
        <taxon>Thermosediminibacterales</taxon>
        <taxon>Tepidanaerobacteraceae</taxon>
        <taxon>Tepidanaerobacter</taxon>
    </lineage>
</organism>
<dbReference type="Gene3D" id="1.10.1510.10">
    <property type="entry name" value="Uncharacterised protein YqeY/AIM41 PF09424, N-terminal domain"/>
    <property type="match status" value="1"/>
</dbReference>
<dbReference type="KEGG" id="tep:TepRe1_1104"/>
<evidence type="ECO:0000313" key="2">
    <source>
        <dbReference type="Proteomes" id="UP000010802"/>
    </source>
</evidence>
<accession>L0S216</accession>
<dbReference type="InterPro" id="IPR019004">
    <property type="entry name" value="YqeY/Aim41"/>
</dbReference>
<dbReference type="SUPFAM" id="SSF89095">
    <property type="entry name" value="GatB/YqeY motif"/>
    <property type="match status" value="1"/>
</dbReference>
<dbReference type="GO" id="GO:0016884">
    <property type="term" value="F:carbon-nitrogen ligase activity, with glutamine as amido-N-donor"/>
    <property type="evidence" value="ECO:0007669"/>
    <property type="project" value="InterPro"/>
</dbReference>
<dbReference type="HOGENOM" id="CLU_079430_2_1_9"/>
<dbReference type="STRING" id="1209989.TepRe1_1104"/>
<evidence type="ECO:0008006" key="3">
    <source>
        <dbReference type="Google" id="ProtNLM"/>
    </source>
</evidence>
<dbReference type="InterPro" id="IPR003789">
    <property type="entry name" value="Asn/Gln_tRNA_amidoTrase-B-like"/>
</dbReference>
<dbReference type="KEGG" id="tae:TepiRe1_1204"/>
<dbReference type="Proteomes" id="UP000010802">
    <property type="component" value="Chromosome"/>
</dbReference>
<gene>
    <name evidence="1" type="ordered locus">TEPIRE1_1204</name>
</gene>